<dbReference type="EMBL" id="HBUF01253519">
    <property type="protein sequence ID" value="CAG6680893.1"/>
    <property type="molecule type" value="Transcribed_RNA"/>
</dbReference>
<dbReference type="AlphaFoldDB" id="A0A8D8X1X1"/>
<protein>
    <submittedName>
        <fullName evidence="1">Uncharacterized protein</fullName>
    </submittedName>
</protein>
<evidence type="ECO:0000313" key="1">
    <source>
        <dbReference type="EMBL" id="CAG6680893.1"/>
    </source>
</evidence>
<reference evidence="1" key="1">
    <citation type="submission" date="2021-05" db="EMBL/GenBank/DDBJ databases">
        <authorList>
            <person name="Alioto T."/>
            <person name="Alioto T."/>
            <person name="Gomez Garrido J."/>
        </authorList>
    </citation>
    <scope>NUCLEOTIDE SEQUENCE</scope>
</reference>
<name>A0A8D8X1X1_9HEMI</name>
<sequence length="100" mass="11334">MNFGMKLTFIKNSDLTKRKHPNPGDELLLPPGFEPGGSTACKTSTVTIEPWELVTKRNCKYPFLLKSWLHMFPNIIRSVSTYIKIHGSVKVASENPILEF</sequence>
<organism evidence="1">
    <name type="scientific">Cacopsylla melanoneura</name>
    <dbReference type="NCBI Taxonomy" id="428564"/>
    <lineage>
        <taxon>Eukaryota</taxon>
        <taxon>Metazoa</taxon>
        <taxon>Ecdysozoa</taxon>
        <taxon>Arthropoda</taxon>
        <taxon>Hexapoda</taxon>
        <taxon>Insecta</taxon>
        <taxon>Pterygota</taxon>
        <taxon>Neoptera</taxon>
        <taxon>Paraneoptera</taxon>
        <taxon>Hemiptera</taxon>
        <taxon>Sternorrhyncha</taxon>
        <taxon>Psylloidea</taxon>
        <taxon>Psyllidae</taxon>
        <taxon>Psyllinae</taxon>
        <taxon>Cacopsylla</taxon>
    </lineage>
</organism>
<accession>A0A8D8X1X1</accession>
<proteinExistence type="predicted"/>